<name>A0A450YBJ7_9GAMM</name>
<dbReference type="Pfam" id="PF03781">
    <property type="entry name" value="FGE-sulfatase"/>
    <property type="match status" value="1"/>
</dbReference>
<evidence type="ECO:0000313" key="3">
    <source>
        <dbReference type="EMBL" id="VFK38912.1"/>
    </source>
</evidence>
<dbReference type="SUPFAM" id="SSF56436">
    <property type="entry name" value="C-type lectin-like"/>
    <property type="match status" value="1"/>
</dbReference>
<feature type="domain" description="Sulfatase-modifying factor enzyme-like" evidence="2">
    <location>
        <begin position="112"/>
        <end position="351"/>
    </location>
</feature>
<evidence type="ECO:0000313" key="4">
    <source>
        <dbReference type="EMBL" id="VFK43198.1"/>
    </source>
</evidence>
<organism evidence="3">
    <name type="scientific">Candidatus Kentrum sp. SD</name>
    <dbReference type="NCBI Taxonomy" id="2126332"/>
    <lineage>
        <taxon>Bacteria</taxon>
        <taxon>Pseudomonadati</taxon>
        <taxon>Pseudomonadota</taxon>
        <taxon>Gammaproteobacteria</taxon>
        <taxon>Candidatus Kentrum</taxon>
    </lineage>
</organism>
<dbReference type="InterPro" id="IPR016187">
    <property type="entry name" value="CTDL_fold"/>
</dbReference>
<dbReference type="EMBL" id="CAADFU010000023">
    <property type="protein sequence ID" value="VFK43198.1"/>
    <property type="molecule type" value="Genomic_DNA"/>
</dbReference>
<dbReference type="InterPro" id="IPR042095">
    <property type="entry name" value="SUMF_sf"/>
</dbReference>
<reference evidence="3" key="1">
    <citation type="submission" date="2019-02" db="EMBL/GenBank/DDBJ databases">
        <authorList>
            <person name="Gruber-Vodicka R. H."/>
            <person name="Seah K. B. B."/>
        </authorList>
    </citation>
    <scope>NUCLEOTIDE SEQUENCE</scope>
    <source>
        <strain evidence="4">BECK_S1320</strain>
        <strain evidence="3">BECK_S1321</strain>
    </source>
</reference>
<dbReference type="InterPro" id="IPR051043">
    <property type="entry name" value="Sulfatase_Mod_Factor_Kinase"/>
</dbReference>
<feature type="compositionally biased region" description="Polar residues" evidence="1">
    <location>
        <begin position="384"/>
        <end position="398"/>
    </location>
</feature>
<dbReference type="Gene3D" id="3.90.1580.10">
    <property type="entry name" value="paralog of FGE (formylglycine-generating enzyme)"/>
    <property type="match status" value="1"/>
</dbReference>
<dbReference type="AlphaFoldDB" id="A0A450YBJ7"/>
<dbReference type="Gene3D" id="1.10.287.1490">
    <property type="match status" value="1"/>
</dbReference>
<gene>
    <name evidence="4" type="ORF">BECKSD772E_GA0070983_102316</name>
    <name evidence="3" type="ORF">BECKSD772F_GA0070984_103016</name>
</gene>
<dbReference type="InterPro" id="IPR005532">
    <property type="entry name" value="SUMF_dom"/>
</dbReference>
<protein>
    <submittedName>
        <fullName evidence="3">Formylglycine-generating enzyme, required for sulfatase activity, contains SUMF1/FGE domain</fullName>
    </submittedName>
</protein>
<dbReference type="GO" id="GO:0120147">
    <property type="term" value="F:formylglycine-generating oxidase activity"/>
    <property type="evidence" value="ECO:0007669"/>
    <property type="project" value="TreeGrafter"/>
</dbReference>
<accession>A0A450YBJ7</accession>
<sequence>MISTTSNLITQNQEPIQVGNTQRPFRSLIALCLILLGQTIGFPALAKDPAPDPVALDLPEGESIRFRAIYLGLDGSKVFDAKRISLGPVPRPDESDSFEAPSYKEYRVDTLLGGSFVGERKDPKDCETPEDIEDSKDPPLDWLYYLGETEVTQSQWSKVMRWYARQHPEDYQAPAPSSSRLPKTGLTVARIQLFIEAFNEWLLSNQRHRLPKYRQAEAFARLPTEAEWEFAARGGIVTLREDPDRFEASHPYNDLDQHEWHMKSSDKELKEVAANAPNPLCLYDMLGNVEEITQSLFGPDYQQGRFGECVVRGANYSSDSEDVAAHTRSELLTFSSQGKPRSLTKIGFRLALSTRISSGGFGPGDLDKAWQEYARSGRRDLTRPSPSGVSSPSAQGQQDRLAHLQKELGRLEADNRQLLQDLSSLQKAQNERATDALGGKQAIFKLEETNKRMREQIRRLRDELAGRPHQRDYDSAASKRELGRLADQSRRLRSKNDALQDRLIEAEGKHTALERQYAEAETLVHNMTRQLAEKDRRIAAIQQGAALTQFRNTENLGRIRTNEMRYLKAEMQLASYNAFNAILELFRLELLASDLGADHPLYRKKLALAERYTNDYLRHIRLIVNDTEQALFPEVKAELLRTFQADRDRAFDRRQIRTLDHIEEDVRDLRKGLLVSARDVRERFERRKVNYR</sequence>
<proteinExistence type="predicted"/>
<dbReference type="PANTHER" id="PTHR23150">
    <property type="entry name" value="SULFATASE MODIFYING FACTOR 1, 2"/>
    <property type="match status" value="1"/>
</dbReference>
<dbReference type="EMBL" id="CAADFR010000030">
    <property type="protein sequence ID" value="VFK38912.1"/>
    <property type="molecule type" value="Genomic_DNA"/>
</dbReference>
<feature type="region of interest" description="Disordered" evidence="1">
    <location>
        <begin position="378"/>
        <end position="399"/>
    </location>
</feature>
<dbReference type="PANTHER" id="PTHR23150:SF19">
    <property type="entry name" value="FORMYLGLYCINE-GENERATING ENZYME"/>
    <property type="match status" value="1"/>
</dbReference>
<evidence type="ECO:0000256" key="1">
    <source>
        <dbReference type="SAM" id="MobiDB-lite"/>
    </source>
</evidence>
<evidence type="ECO:0000259" key="2">
    <source>
        <dbReference type="Pfam" id="PF03781"/>
    </source>
</evidence>